<name>A0ABW3CKJ2_9ACTN</name>
<reference evidence="3" key="1">
    <citation type="journal article" date="2019" name="Int. J. Syst. Evol. Microbiol.">
        <title>The Global Catalogue of Microorganisms (GCM) 10K type strain sequencing project: providing services to taxonomists for standard genome sequencing and annotation.</title>
        <authorList>
            <consortium name="The Broad Institute Genomics Platform"/>
            <consortium name="The Broad Institute Genome Sequencing Center for Infectious Disease"/>
            <person name="Wu L."/>
            <person name="Ma J."/>
        </authorList>
    </citation>
    <scope>NUCLEOTIDE SEQUENCE [LARGE SCALE GENOMIC DNA]</scope>
    <source>
        <strain evidence="3">JCM 31696</strain>
    </source>
</reference>
<protein>
    <submittedName>
        <fullName evidence="2">DUF1801 domain-containing protein</fullName>
    </submittedName>
</protein>
<keyword evidence="3" id="KW-1185">Reference proteome</keyword>
<dbReference type="InterPro" id="IPR014922">
    <property type="entry name" value="YdhG-like"/>
</dbReference>
<organism evidence="2 3">
    <name type="scientific">Actinomadura adrarensis</name>
    <dbReference type="NCBI Taxonomy" id="1819600"/>
    <lineage>
        <taxon>Bacteria</taxon>
        <taxon>Bacillati</taxon>
        <taxon>Actinomycetota</taxon>
        <taxon>Actinomycetes</taxon>
        <taxon>Streptosporangiales</taxon>
        <taxon>Thermomonosporaceae</taxon>
        <taxon>Actinomadura</taxon>
    </lineage>
</organism>
<comment type="caution">
    <text evidence="2">The sequence shown here is derived from an EMBL/GenBank/DDBJ whole genome shotgun (WGS) entry which is preliminary data.</text>
</comment>
<proteinExistence type="predicted"/>
<dbReference type="Gene3D" id="3.90.1150.200">
    <property type="match status" value="1"/>
</dbReference>
<feature type="domain" description="YdhG-like" evidence="1">
    <location>
        <begin position="17"/>
        <end position="108"/>
    </location>
</feature>
<evidence type="ECO:0000259" key="1">
    <source>
        <dbReference type="Pfam" id="PF08818"/>
    </source>
</evidence>
<dbReference type="EMBL" id="JBHTIR010003350">
    <property type="protein sequence ID" value="MFD0855066.1"/>
    <property type="molecule type" value="Genomic_DNA"/>
</dbReference>
<evidence type="ECO:0000313" key="3">
    <source>
        <dbReference type="Proteomes" id="UP001597083"/>
    </source>
</evidence>
<dbReference type="Proteomes" id="UP001597083">
    <property type="component" value="Unassembled WGS sequence"/>
</dbReference>
<gene>
    <name evidence="2" type="ORF">ACFQ07_22685</name>
</gene>
<dbReference type="SUPFAM" id="SSF159888">
    <property type="entry name" value="YdhG-like"/>
    <property type="match status" value="1"/>
</dbReference>
<evidence type="ECO:0000313" key="2">
    <source>
        <dbReference type="EMBL" id="MFD0855066.1"/>
    </source>
</evidence>
<sequence>MDDFERVLDAKVPDDFRPIVEKLRVLVRECAPHAAEVVLYGSPAWKGTRSMAIISVSKTHLTFAFDRGAEFDDPHGLLAGTGKKTRHVKLKSMTDVNEPALRDYITQAAKLDQQ</sequence>
<dbReference type="Pfam" id="PF08818">
    <property type="entry name" value="DUF1801"/>
    <property type="match status" value="1"/>
</dbReference>
<accession>A0ABW3CKJ2</accession>